<organism evidence="1 2">
    <name type="scientific">Paenibacillus spongiae</name>
    <dbReference type="NCBI Taxonomy" id="2909671"/>
    <lineage>
        <taxon>Bacteria</taxon>
        <taxon>Bacillati</taxon>
        <taxon>Bacillota</taxon>
        <taxon>Bacilli</taxon>
        <taxon>Bacillales</taxon>
        <taxon>Paenibacillaceae</taxon>
        <taxon>Paenibacillus</taxon>
    </lineage>
</organism>
<proteinExistence type="predicted"/>
<keyword evidence="2" id="KW-1185">Reference proteome</keyword>
<evidence type="ECO:0000313" key="1">
    <source>
        <dbReference type="EMBL" id="UVI28600.1"/>
    </source>
</evidence>
<name>A0ABY5S6Z8_9BACL</name>
<dbReference type="Proteomes" id="UP001057877">
    <property type="component" value="Chromosome"/>
</dbReference>
<protein>
    <submittedName>
        <fullName evidence="1">Cyclic lactone autoinducer peptide</fullName>
    </submittedName>
</protein>
<accession>A0ABY5S6Z8</accession>
<dbReference type="RefSeq" id="WP_258384689.1">
    <property type="nucleotide sequence ID" value="NZ_CP091430.1"/>
</dbReference>
<dbReference type="InterPro" id="IPR009229">
    <property type="entry name" value="AgrD"/>
</dbReference>
<dbReference type="EMBL" id="CP091430">
    <property type="protein sequence ID" value="UVI28600.1"/>
    <property type="molecule type" value="Genomic_DNA"/>
</dbReference>
<gene>
    <name evidence="1" type="ORF">L1F29_24580</name>
</gene>
<sequence length="40" mass="4358">MAKRVYSLIATVLASAAILVVSTASWGYIHQPETPEELLK</sequence>
<evidence type="ECO:0000313" key="2">
    <source>
        <dbReference type="Proteomes" id="UP001057877"/>
    </source>
</evidence>
<dbReference type="NCBIfam" id="TIGR04223">
    <property type="entry name" value="quorum_AgrD"/>
    <property type="match status" value="1"/>
</dbReference>
<reference evidence="1" key="1">
    <citation type="submission" date="2022-01" db="EMBL/GenBank/DDBJ databases">
        <title>Paenibacillus spongiae sp. nov., isolated from marine sponge.</title>
        <authorList>
            <person name="Li Z."/>
            <person name="Zhang M."/>
        </authorList>
    </citation>
    <scope>NUCLEOTIDE SEQUENCE</scope>
    <source>
        <strain evidence="1">PHS-Z3</strain>
    </source>
</reference>